<comment type="caution">
    <text evidence="2">The sequence shown here is derived from an EMBL/GenBank/DDBJ whole genome shotgun (WGS) entry which is preliminary data.</text>
</comment>
<keyword evidence="3" id="KW-1185">Reference proteome</keyword>
<dbReference type="EMBL" id="VFPP01000001">
    <property type="protein sequence ID" value="TQM85266.1"/>
    <property type="molecule type" value="Genomic_DNA"/>
</dbReference>
<proteinExistence type="predicted"/>
<organism evidence="2 3">
    <name type="scientific">Saccharothrix saharensis</name>
    <dbReference type="NCBI Taxonomy" id="571190"/>
    <lineage>
        <taxon>Bacteria</taxon>
        <taxon>Bacillati</taxon>
        <taxon>Actinomycetota</taxon>
        <taxon>Actinomycetes</taxon>
        <taxon>Pseudonocardiales</taxon>
        <taxon>Pseudonocardiaceae</taxon>
        <taxon>Saccharothrix</taxon>
    </lineage>
</organism>
<dbReference type="AlphaFoldDB" id="A0A543JQZ4"/>
<dbReference type="Proteomes" id="UP000316628">
    <property type="component" value="Unassembled WGS sequence"/>
</dbReference>
<gene>
    <name evidence="2" type="ORF">FHX81_7745</name>
</gene>
<dbReference type="OrthoDB" id="3671614at2"/>
<dbReference type="RefSeq" id="WP_141983328.1">
    <property type="nucleotide sequence ID" value="NZ_VFPP01000001.1"/>
</dbReference>
<name>A0A543JQZ4_9PSEU</name>
<feature type="transmembrane region" description="Helical" evidence="1">
    <location>
        <begin position="123"/>
        <end position="142"/>
    </location>
</feature>
<feature type="transmembrane region" description="Helical" evidence="1">
    <location>
        <begin position="79"/>
        <end position="103"/>
    </location>
</feature>
<reference evidence="2 3" key="1">
    <citation type="submission" date="2019-06" db="EMBL/GenBank/DDBJ databases">
        <title>Sequencing the genomes of 1000 actinobacteria strains.</title>
        <authorList>
            <person name="Klenk H.-P."/>
        </authorList>
    </citation>
    <scope>NUCLEOTIDE SEQUENCE [LARGE SCALE GENOMIC DNA]</scope>
    <source>
        <strain evidence="2 3">DSM 45456</strain>
    </source>
</reference>
<evidence type="ECO:0000313" key="3">
    <source>
        <dbReference type="Proteomes" id="UP000316628"/>
    </source>
</evidence>
<protein>
    <submittedName>
        <fullName evidence="2">Uncharacterized protein</fullName>
    </submittedName>
</protein>
<sequence length="402" mass="44291">MAVRVVLAVVVVLVGAVVAGALFFFVFTTFMRLWRRAQGKGYTGPITPIVLMTACLTGLVGGAFVAAVTVPGRGVGGTVVAVVLATALVVVAPLAGPGLIVLLLPARPVRSGRRRRPRAPFRLLGNVAVAIPVLVIGVLLLNGQPTTVGTRLFLPMALVAILCQSAARRADRIDARPPVDPRPAVVWIRGFGNERRLFGFRRRDEQEVRDRPELRKVFGRRREPMSFEEFFAPAIAKELGRGYGLGNPRDYLPPDGIDRHYATDDSWREQFAELVAGARCVIMAPGDWPELRYEFRVIRELGAHRRLFVFTPPAYRARGIRWGNRMKGYRQETWEDFRVALGDRAGYRLGRDPGPGAVVTFKKDGRAVVLAYDAEEPADYIAAVRRHLADIGTPRPPEVTSA</sequence>
<feature type="transmembrane region" description="Helical" evidence="1">
    <location>
        <begin position="46"/>
        <end position="67"/>
    </location>
</feature>
<feature type="transmembrane region" description="Helical" evidence="1">
    <location>
        <begin position="6"/>
        <end position="34"/>
    </location>
</feature>
<evidence type="ECO:0000313" key="2">
    <source>
        <dbReference type="EMBL" id="TQM85266.1"/>
    </source>
</evidence>
<accession>A0A543JQZ4</accession>
<keyword evidence="1" id="KW-0812">Transmembrane</keyword>
<keyword evidence="1" id="KW-0472">Membrane</keyword>
<keyword evidence="1" id="KW-1133">Transmembrane helix</keyword>
<evidence type="ECO:0000256" key="1">
    <source>
        <dbReference type="SAM" id="Phobius"/>
    </source>
</evidence>